<keyword evidence="2" id="KW-1185">Reference proteome</keyword>
<protein>
    <submittedName>
        <fullName evidence="1">Uncharacterized protein</fullName>
    </submittedName>
</protein>
<dbReference type="STRING" id="1352936.M878_19760"/>
<reference evidence="1 2" key="1">
    <citation type="journal article" date="2014" name="Genome Announc.">
        <title>Draft Genome Sequence of Streptomyces roseochromogenes subsp. oscitans DS 12.976, Producer of the Aminocoumarin Antibiotic Clorobiocin.</title>
        <authorList>
            <person name="Ruckert C."/>
            <person name="Kalinowski J."/>
            <person name="Heide L."/>
            <person name="Apel A.K."/>
        </authorList>
    </citation>
    <scope>NUCLEOTIDE SEQUENCE [LARGE SCALE GENOMIC DNA]</scope>
    <source>
        <strain evidence="1 2">DS 12.976</strain>
    </source>
</reference>
<accession>V6KEC0</accession>
<name>V6KEC0_STRRC</name>
<proteinExistence type="predicted"/>
<dbReference type="AlphaFoldDB" id="V6KEC0"/>
<sequence>MSKTIRLELIGLPDSDEEEMLRLSGHLRHALLELDVVDARHAPSSADTPAGAKSGELISFGALVVTATPWVVSQVVKLADSWLKNRPVRGIKVELDGLVLELSDASAVERERLVDAFLTRLAQPADDAEDTEEPQTPAS</sequence>
<dbReference type="EMBL" id="AWQX01000172">
    <property type="protein sequence ID" value="EST29781.1"/>
    <property type="molecule type" value="Genomic_DNA"/>
</dbReference>
<dbReference type="PATRIC" id="fig|1352936.5.peg.4142"/>
<organism evidence="1 2">
    <name type="scientific">Streptomyces roseochromogenus subsp. oscitans DS 12.976</name>
    <dbReference type="NCBI Taxonomy" id="1352936"/>
    <lineage>
        <taxon>Bacteria</taxon>
        <taxon>Bacillati</taxon>
        <taxon>Actinomycetota</taxon>
        <taxon>Actinomycetes</taxon>
        <taxon>Kitasatosporales</taxon>
        <taxon>Streptomycetaceae</taxon>
        <taxon>Streptomyces</taxon>
    </lineage>
</organism>
<evidence type="ECO:0000313" key="1">
    <source>
        <dbReference type="EMBL" id="EST29781.1"/>
    </source>
</evidence>
<dbReference type="HOGENOM" id="CLU_1844032_0_0_11"/>
<dbReference type="Proteomes" id="UP000017984">
    <property type="component" value="Chromosome"/>
</dbReference>
<comment type="caution">
    <text evidence="1">The sequence shown here is derived from an EMBL/GenBank/DDBJ whole genome shotgun (WGS) entry which is preliminary data.</text>
</comment>
<gene>
    <name evidence="1" type="ORF">M878_19760</name>
</gene>
<dbReference type="RefSeq" id="WP_023547887.1">
    <property type="nucleotide sequence ID" value="NZ_CM002285.1"/>
</dbReference>
<evidence type="ECO:0000313" key="2">
    <source>
        <dbReference type="Proteomes" id="UP000017984"/>
    </source>
</evidence>